<dbReference type="GO" id="GO:0003677">
    <property type="term" value="F:DNA binding"/>
    <property type="evidence" value="ECO:0007669"/>
    <property type="project" value="InterPro"/>
</dbReference>
<dbReference type="Pfam" id="PF00072">
    <property type="entry name" value="Response_reg"/>
    <property type="match status" value="1"/>
</dbReference>
<feature type="modified residue" description="4-aspartylphosphate" evidence="1">
    <location>
        <position position="57"/>
    </location>
</feature>
<dbReference type="EMBL" id="LDTB01000061">
    <property type="protein sequence ID" value="KTT69770.1"/>
    <property type="molecule type" value="Genomic_DNA"/>
</dbReference>
<dbReference type="Pfam" id="PF04397">
    <property type="entry name" value="LytTR"/>
    <property type="match status" value="1"/>
</dbReference>
<organism evidence="4 5">
    <name type="scientific">Sphingomonas endophytica</name>
    <dbReference type="NCBI Taxonomy" id="869719"/>
    <lineage>
        <taxon>Bacteria</taxon>
        <taxon>Pseudomonadati</taxon>
        <taxon>Pseudomonadota</taxon>
        <taxon>Alphaproteobacteria</taxon>
        <taxon>Sphingomonadales</taxon>
        <taxon>Sphingomonadaceae</taxon>
        <taxon>Sphingomonas</taxon>
    </lineage>
</organism>
<dbReference type="Gene3D" id="2.40.50.1020">
    <property type="entry name" value="LytTr DNA-binding domain"/>
    <property type="match status" value="1"/>
</dbReference>
<dbReference type="SMART" id="SM00448">
    <property type="entry name" value="REC"/>
    <property type="match status" value="1"/>
</dbReference>
<keyword evidence="5" id="KW-1185">Reference proteome</keyword>
<evidence type="ECO:0000313" key="5">
    <source>
        <dbReference type="Proteomes" id="UP000074310"/>
    </source>
</evidence>
<evidence type="ECO:0000313" key="4">
    <source>
        <dbReference type="EMBL" id="KTT69770.1"/>
    </source>
</evidence>
<accession>A0A147HXV2</accession>
<sequence>MADRALSALIVDDEAPARRLLGLLCAEMGLHVAGEADCGEAALEALRERPVDILFLDIAMPGIGGMEAARRLPRDTHAPAIVFTTAFTAHALAAFDVGAVDYLLKPIEPDRLVLAMTRARAFLAGRSTDDVAVEDHVWVSHRGDLVRLDLAAVERIEAERDYVRLHVEGRSHLLRETMENIATRLPAPLFRRIHRSTIVRRDLVAGLRHEGGGVWSVVLPDGATLRIGRSYLDDVRER</sequence>
<reference evidence="4 5" key="1">
    <citation type="journal article" date="2016" name="Front. Microbiol.">
        <title>Genomic Resource of Rice Seed Associated Bacteria.</title>
        <authorList>
            <person name="Midha S."/>
            <person name="Bansal K."/>
            <person name="Sharma S."/>
            <person name="Kumar N."/>
            <person name="Patil P.P."/>
            <person name="Chaudhry V."/>
            <person name="Patil P.B."/>
        </authorList>
    </citation>
    <scope>NUCLEOTIDE SEQUENCE [LARGE SCALE GENOMIC DNA]</scope>
    <source>
        <strain evidence="4 5">NS334</strain>
    </source>
</reference>
<feature type="domain" description="Response regulatory" evidence="2">
    <location>
        <begin position="7"/>
        <end position="120"/>
    </location>
</feature>
<feature type="domain" description="HTH LytTR-type" evidence="3">
    <location>
        <begin position="137"/>
        <end position="238"/>
    </location>
</feature>
<comment type="caution">
    <text evidence="4">The sequence shown here is derived from an EMBL/GenBank/DDBJ whole genome shotgun (WGS) entry which is preliminary data.</text>
</comment>
<dbReference type="GO" id="GO:0000156">
    <property type="term" value="F:phosphorelay response regulator activity"/>
    <property type="evidence" value="ECO:0007669"/>
    <property type="project" value="InterPro"/>
</dbReference>
<evidence type="ECO:0008006" key="6">
    <source>
        <dbReference type="Google" id="ProtNLM"/>
    </source>
</evidence>
<dbReference type="PROSITE" id="PS50930">
    <property type="entry name" value="HTH_LYTTR"/>
    <property type="match status" value="1"/>
</dbReference>
<proteinExistence type="predicted"/>
<dbReference type="InterPro" id="IPR011006">
    <property type="entry name" value="CheY-like_superfamily"/>
</dbReference>
<dbReference type="Gene3D" id="3.40.50.2300">
    <property type="match status" value="1"/>
</dbReference>
<gene>
    <name evidence="4" type="ORF">NS334_13680</name>
</gene>
<dbReference type="SUPFAM" id="SSF52172">
    <property type="entry name" value="CheY-like"/>
    <property type="match status" value="1"/>
</dbReference>
<evidence type="ECO:0000256" key="1">
    <source>
        <dbReference type="PROSITE-ProRule" id="PRU00169"/>
    </source>
</evidence>
<dbReference type="InterPro" id="IPR007492">
    <property type="entry name" value="LytTR_DNA-bd_dom"/>
</dbReference>
<evidence type="ECO:0000259" key="2">
    <source>
        <dbReference type="PROSITE" id="PS50110"/>
    </source>
</evidence>
<dbReference type="InterPro" id="IPR001789">
    <property type="entry name" value="Sig_transdc_resp-reg_receiver"/>
</dbReference>
<dbReference type="AlphaFoldDB" id="A0A147HXV2"/>
<dbReference type="PANTHER" id="PTHR37299:SF1">
    <property type="entry name" value="STAGE 0 SPORULATION PROTEIN A HOMOLOG"/>
    <property type="match status" value="1"/>
</dbReference>
<dbReference type="RefSeq" id="WP_058756512.1">
    <property type="nucleotide sequence ID" value="NZ_LDTB01000061.1"/>
</dbReference>
<dbReference type="PATRIC" id="fig|869719.3.peg.2808"/>
<protein>
    <recommendedName>
        <fullName evidence="6">LytTR family transcriptional regulator</fullName>
    </recommendedName>
</protein>
<name>A0A147HXV2_9SPHN</name>
<dbReference type="InterPro" id="IPR046947">
    <property type="entry name" value="LytR-like"/>
</dbReference>
<dbReference type="PANTHER" id="PTHR37299">
    <property type="entry name" value="TRANSCRIPTIONAL REGULATOR-RELATED"/>
    <property type="match status" value="1"/>
</dbReference>
<keyword evidence="1" id="KW-0597">Phosphoprotein</keyword>
<dbReference type="Proteomes" id="UP000074310">
    <property type="component" value="Unassembled WGS sequence"/>
</dbReference>
<dbReference type="PROSITE" id="PS50110">
    <property type="entry name" value="RESPONSE_REGULATORY"/>
    <property type="match status" value="1"/>
</dbReference>
<evidence type="ECO:0000259" key="3">
    <source>
        <dbReference type="PROSITE" id="PS50930"/>
    </source>
</evidence>
<dbReference type="SMART" id="SM00850">
    <property type="entry name" value="LytTR"/>
    <property type="match status" value="1"/>
</dbReference>